<dbReference type="CDD" id="cd00586">
    <property type="entry name" value="4HBT"/>
    <property type="match status" value="1"/>
</dbReference>
<evidence type="ECO:0000256" key="1">
    <source>
        <dbReference type="SAM" id="MobiDB-lite"/>
    </source>
</evidence>
<accession>A0ABV7ACW6</accession>
<proteinExistence type="predicted"/>
<organism evidence="2 3">
    <name type="scientific">Acidimangrovimonas pyrenivorans</name>
    <dbReference type="NCBI Taxonomy" id="2030798"/>
    <lineage>
        <taxon>Bacteria</taxon>
        <taxon>Pseudomonadati</taxon>
        <taxon>Pseudomonadota</taxon>
        <taxon>Alphaproteobacteria</taxon>
        <taxon>Rhodobacterales</taxon>
        <taxon>Paracoccaceae</taxon>
        <taxon>Acidimangrovimonas</taxon>
    </lineage>
</organism>
<dbReference type="Gene3D" id="3.10.129.10">
    <property type="entry name" value="Hotdog Thioesterase"/>
    <property type="match status" value="1"/>
</dbReference>
<dbReference type="InterPro" id="IPR029069">
    <property type="entry name" value="HotDog_dom_sf"/>
</dbReference>
<dbReference type="PANTHER" id="PTHR12475">
    <property type="match status" value="1"/>
</dbReference>
<reference evidence="3" key="1">
    <citation type="journal article" date="2019" name="Int. J. Syst. Evol. Microbiol.">
        <title>The Global Catalogue of Microorganisms (GCM) 10K type strain sequencing project: providing services to taxonomists for standard genome sequencing and annotation.</title>
        <authorList>
            <consortium name="The Broad Institute Genomics Platform"/>
            <consortium name="The Broad Institute Genome Sequencing Center for Infectious Disease"/>
            <person name="Wu L."/>
            <person name="Ma J."/>
        </authorList>
    </citation>
    <scope>NUCLEOTIDE SEQUENCE [LARGE SCALE GENOMIC DNA]</scope>
    <source>
        <strain evidence="3">KCTC 62192</strain>
    </source>
</reference>
<dbReference type="SUPFAM" id="SSF54637">
    <property type="entry name" value="Thioesterase/thiol ester dehydrase-isomerase"/>
    <property type="match status" value="1"/>
</dbReference>
<dbReference type="InterPro" id="IPR051490">
    <property type="entry name" value="THEM6_lcsJ_thioesterase"/>
</dbReference>
<feature type="region of interest" description="Disordered" evidence="1">
    <location>
        <begin position="170"/>
        <end position="190"/>
    </location>
</feature>
<dbReference type="RefSeq" id="WP_377831602.1">
    <property type="nucleotide sequence ID" value="NZ_JBHRSK010000003.1"/>
</dbReference>
<keyword evidence="2" id="KW-0378">Hydrolase</keyword>
<protein>
    <submittedName>
        <fullName evidence="2">Acyl-CoA thioesterase</fullName>
        <ecNumber evidence="2">3.1.2.-</ecNumber>
    </submittedName>
</protein>
<evidence type="ECO:0000313" key="3">
    <source>
        <dbReference type="Proteomes" id="UP001595443"/>
    </source>
</evidence>
<dbReference type="EMBL" id="JBHRSK010000003">
    <property type="protein sequence ID" value="MFC2966973.1"/>
    <property type="molecule type" value="Genomic_DNA"/>
</dbReference>
<dbReference type="EC" id="3.1.2.-" evidence="2"/>
<dbReference type="GO" id="GO:0016787">
    <property type="term" value="F:hydrolase activity"/>
    <property type="evidence" value="ECO:0007669"/>
    <property type="project" value="UniProtKB-KW"/>
</dbReference>
<name>A0ABV7ACW6_9RHOB</name>
<feature type="compositionally biased region" description="Basic and acidic residues" evidence="1">
    <location>
        <begin position="180"/>
        <end position="190"/>
    </location>
</feature>
<comment type="caution">
    <text evidence="2">The sequence shown here is derived from an EMBL/GenBank/DDBJ whole genome shotgun (WGS) entry which is preliminary data.</text>
</comment>
<keyword evidence="3" id="KW-1185">Reference proteome</keyword>
<dbReference type="Proteomes" id="UP001595443">
    <property type="component" value="Unassembled WGS sequence"/>
</dbReference>
<gene>
    <name evidence="2" type="ORF">ACFOES_02600</name>
</gene>
<evidence type="ECO:0000313" key="2">
    <source>
        <dbReference type="EMBL" id="MFC2966973.1"/>
    </source>
</evidence>
<dbReference type="Pfam" id="PF13279">
    <property type="entry name" value="4HBT_2"/>
    <property type="match status" value="1"/>
</dbReference>
<dbReference type="PANTHER" id="PTHR12475:SF4">
    <property type="entry name" value="PROTEIN THEM6"/>
    <property type="match status" value="1"/>
</dbReference>
<sequence>MYPVFRLAKELLVFRKAPSLAVLDTHVSHHVCWPWDIDPWLELNNGRTLTLYDLGRLPFARRAGIGRVMKAKRWGMAVAGASVRYRRRVRAFDRVEMHTRALGWDCRFIYMEQSMWRGGDCTSQALLRLAITDAGGIVAPVKLVEALGAAQESPELPRWVRAWIEAEAERPWPPPAAPEKGQEAGRDRAA</sequence>